<dbReference type="PANTHER" id="PTHR43280:SF32">
    <property type="entry name" value="TRANSCRIPTIONAL REGULATORY PROTEIN"/>
    <property type="match status" value="1"/>
</dbReference>
<dbReference type="SUPFAM" id="SSF46689">
    <property type="entry name" value="Homeodomain-like"/>
    <property type="match status" value="1"/>
</dbReference>
<dbReference type="GO" id="GO:0043565">
    <property type="term" value="F:sequence-specific DNA binding"/>
    <property type="evidence" value="ECO:0007669"/>
    <property type="project" value="InterPro"/>
</dbReference>
<evidence type="ECO:0000256" key="2">
    <source>
        <dbReference type="ARBA" id="ARBA00023125"/>
    </source>
</evidence>
<reference evidence="5" key="2">
    <citation type="journal article" date="2021" name="PeerJ">
        <title>Extensive microbial diversity within the chicken gut microbiome revealed by metagenomics and culture.</title>
        <authorList>
            <person name="Gilroy R."/>
            <person name="Ravi A."/>
            <person name="Getino M."/>
            <person name="Pursley I."/>
            <person name="Horton D.L."/>
            <person name="Alikhan N.F."/>
            <person name="Baker D."/>
            <person name="Gharbi K."/>
            <person name="Hall N."/>
            <person name="Watson M."/>
            <person name="Adriaenssens E.M."/>
            <person name="Foster-Nyarko E."/>
            <person name="Jarju S."/>
            <person name="Secka A."/>
            <person name="Antonio M."/>
            <person name="Oren A."/>
            <person name="Chaudhuri R.R."/>
            <person name="La Ragione R."/>
            <person name="Hildebrand F."/>
            <person name="Pallen M.J."/>
        </authorList>
    </citation>
    <scope>NUCLEOTIDE SEQUENCE</scope>
    <source>
        <strain evidence="5">B2-22910</strain>
    </source>
</reference>
<evidence type="ECO:0000313" key="5">
    <source>
        <dbReference type="EMBL" id="MBO8470236.1"/>
    </source>
</evidence>
<dbReference type="PANTHER" id="PTHR43280">
    <property type="entry name" value="ARAC-FAMILY TRANSCRIPTIONAL REGULATOR"/>
    <property type="match status" value="1"/>
</dbReference>
<gene>
    <name evidence="5" type="ORF">IAB82_00375</name>
</gene>
<evidence type="ECO:0000313" key="6">
    <source>
        <dbReference type="Proteomes" id="UP000823603"/>
    </source>
</evidence>
<keyword evidence="1" id="KW-0805">Transcription regulation</keyword>
<protein>
    <submittedName>
        <fullName evidence="5">Helix-turn-helix domain-containing protein</fullName>
    </submittedName>
</protein>
<dbReference type="PROSITE" id="PS01124">
    <property type="entry name" value="HTH_ARAC_FAMILY_2"/>
    <property type="match status" value="1"/>
</dbReference>
<comment type="caution">
    <text evidence="5">The sequence shown here is derived from an EMBL/GenBank/DDBJ whole genome shotgun (WGS) entry which is preliminary data.</text>
</comment>
<evidence type="ECO:0000259" key="4">
    <source>
        <dbReference type="PROSITE" id="PS01124"/>
    </source>
</evidence>
<dbReference type="PRINTS" id="PR00032">
    <property type="entry name" value="HTHARAC"/>
</dbReference>
<dbReference type="GO" id="GO:0003700">
    <property type="term" value="F:DNA-binding transcription factor activity"/>
    <property type="evidence" value="ECO:0007669"/>
    <property type="project" value="InterPro"/>
</dbReference>
<dbReference type="SMART" id="SM00342">
    <property type="entry name" value="HTH_ARAC"/>
    <property type="match status" value="1"/>
</dbReference>
<accession>A0A9D9NE36</accession>
<evidence type="ECO:0000256" key="3">
    <source>
        <dbReference type="ARBA" id="ARBA00023163"/>
    </source>
</evidence>
<dbReference type="InterPro" id="IPR018060">
    <property type="entry name" value="HTH_AraC"/>
</dbReference>
<dbReference type="InterPro" id="IPR020449">
    <property type="entry name" value="Tscrpt_reg_AraC-type_HTH"/>
</dbReference>
<keyword evidence="3" id="KW-0804">Transcription</keyword>
<sequence length="276" mass="31440">MDNSGNTDIIFMDSLTGYHPAVRHGQILHVLCMEGSMSFVFQDVMYNIVAGDYVILPDASLLESFTEGVGLRILVMSLSDPYVTSLAIKSDYGIIGHMSLMQNPVMRLSPEDFTVCLEDMELLRRRISLTGHLFHDEMKGHLLMAHILDLYDIHARSHPGLRISERNADLMRRFMEMLYSGDYAGDRSLGHYASGLYVTPHYLSEVCRKVSGRPATYWIDHFTIQHIIRMLGRKDLSLSEIADSLNFSSLSYFSRYFQKMTGMSPSRYRNDPSSSK</sequence>
<reference evidence="5" key="1">
    <citation type="submission" date="2020-10" db="EMBL/GenBank/DDBJ databases">
        <authorList>
            <person name="Gilroy R."/>
        </authorList>
    </citation>
    <scope>NUCLEOTIDE SEQUENCE</scope>
    <source>
        <strain evidence="5">B2-22910</strain>
    </source>
</reference>
<dbReference type="AlphaFoldDB" id="A0A9D9NE36"/>
<dbReference type="Proteomes" id="UP000823603">
    <property type="component" value="Unassembled WGS sequence"/>
</dbReference>
<dbReference type="InterPro" id="IPR009057">
    <property type="entry name" value="Homeodomain-like_sf"/>
</dbReference>
<evidence type="ECO:0000256" key="1">
    <source>
        <dbReference type="ARBA" id="ARBA00023015"/>
    </source>
</evidence>
<name>A0A9D9NE36_9BACT</name>
<keyword evidence="2" id="KW-0238">DNA-binding</keyword>
<feature type="domain" description="HTH araC/xylS-type" evidence="4">
    <location>
        <begin position="169"/>
        <end position="271"/>
    </location>
</feature>
<proteinExistence type="predicted"/>
<dbReference type="EMBL" id="JADIMB010000002">
    <property type="protein sequence ID" value="MBO8470236.1"/>
    <property type="molecule type" value="Genomic_DNA"/>
</dbReference>
<dbReference type="Gene3D" id="1.10.10.60">
    <property type="entry name" value="Homeodomain-like"/>
    <property type="match status" value="1"/>
</dbReference>
<organism evidence="5 6">
    <name type="scientific">Candidatus Cryptobacteroides faecavium</name>
    <dbReference type="NCBI Taxonomy" id="2840762"/>
    <lineage>
        <taxon>Bacteria</taxon>
        <taxon>Pseudomonadati</taxon>
        <taxon>Bacteroidota</taxon>
        <taxon>Bacteroidia</taxon>
        <taxon>Bacteroidales</taxon>
        <taxon>Candidatus Cryptobacteroides</taxon>
    </lineage>
</organism>
<dbReference type="Pfam" id="PF12833">
    <property type="entry name" value="HTH_18"/>
    <property type="match status" value="1"/>
</dbReference>